<dbReference type="SUPFAM" id="SSF53474">
    <property type="entry name" value="alpha/beta-Hydrolases"/>
    <property type="match status" value="1"/>
</dbReference>
<protein>
    <submittedName>
        <fullName evidence="2">Lipase family protein</fullName>
    </submittedName>
</protein>
<feature type="signal peptide" evidence="1">
    <location>
        <begin position="1"/>
        <end position="23"/>
    </location>
</feature>
<evidence type="ECO:0000313" key="3">
    <source>
        <dbReference type="Proteomes" id="UP001500683"/>
    </source>
</evidence>
<evidence type="ECO:0000256" key="1">
    <source>
        <dbReference type="SAM" id="SignalP"/>
    </source>
</evidence>
<comment type="caution">
    <text evidence="2">The sequence shown here is derived from an EMBL/GenBank/DDBJ whole genome shotgun (WGS) entry which is preliminary data.</text>
</comment>
<dbReference type="InterPro" id="IPR005152">
    <property type="entry name" value="Lipase_secreted"/>
</dbReference>
<dbReference type="PANTHER" id="PTHR34853">
    <property type="match status" value="1"/>
</dbReference>
<dbReference type="Gene3D" id="3.40.50.1820">
    <property type="entry name" value="alpha/beta hydrolase"/>
    <property type="match status" value="1"/>
</dbReference>
<proteinExistence type="predicted"/>
<evidence type="ECO:0000313" key="2">
    <source>
        <dbReference type="EMBL" id="GAA4063233.1"/>
    </source>
</evidence>
<accession>A0ABP7VAS3</accession>
<reference evidence="3" key="1">
    <citation type="journal article" date="2019" name="Int. J. Syst. Evol. Microbiol.">
        <title>The Global Catalogue of Microorganisms (GCM) 10K type strain sequencing project: providing services to taxonomists for standard genome sequencing and annotation.</title>
        <authorList>
            <consortium name="The Broad Institute Genomics Platform"/>
            <consortium name="The Broad Institute Genome Sequencing Center for Infectious Disease"/>
            <person name="Wu L."/>
            <person name="Ma J."/>
        </authorList>
    </citation>
    <scope>NUCLEOTIDE SEQUENCE [LARGE SCALE GENOMIC DNA]</scope>
    <source>
        <strain evidence="3">JCM 16702</strain>
    </source>
</reference>
<dbReference type="EMBL" id="BAAAZG010000006">
    <property type="protein sequence ID" value="GAA4063233.1"/>
    <property type="molecule type" value="Genomic_DNA"/>
</dbReference>
<feature type="chain" id="PRO_5045510020" evidence="1">
    <location>
        <begin position="24"/>
        <end position="417"/>
    </location>
</feature>
<dbReference type="InterPro" id="IPR029058">
    <property type="entry name" value="AB_hydrolase_fold"/>
</dbReference>
<dbReference type="Pfam" id="PF03583">
    <property type="entry name" value="LIP"/>
    <property type="match status" value="1"/>
</dbReference>
<organism evidence="2 3">
    <name type="scientific">Actinomadura miaoliensis</name>
    <dbReference type="NCBI Taxonomy" id="430685"/>
    <lineage>
        <taxon>Bacteria</taxon>
        <taxon>Bacillati</taxon>
        <taxon>Actinomycetota</taxon>
        <taxon>Actinomycetes</taxon>
        <taxon>Streptosporangiales</taxon>
        <taxon>Thermomonosporaceae</taxon>
        <taxon>Actinomadura</taxon>
    </lineage>
</organism>
<dbReference type="PIRSF" id="PIRSF029171">
    <property type="entry name" value="Esterase_LipA"/>
    <property type="match status" value="1"/>
</dbReference>
<dbReference type="Gene3D" id="1.10.260.130">
    <property type="match status" value="1"/>
</dbReference>
<sequence length="417" mass="43331">MASAVTGAALTLPAVGVAQQASAAPWLCLASEADIYAAAPARVNGDPGDLLACRQVTLPGFSDIRMKAWKVRYVSTDVKGAKTVATGFVAVPEAAWTKGGSRPVVTFHPGSSGLGPQCAFSKQMAGAYVDHYEGPNVAEFLKAGFAVAATDGAGYIDGQVHRYMVGHSAGNALLDIARTSRQIPGGSLRSDGKVGIAGYSEGGQAALWAAQLAASYAPELKVAGAAAGGVPGDLKVTAQRLNGGLFAGFAADALVGHNAAYPAMPFDELMNDEGAKAVEDAKKLCLFGTLGRFLGARVENLTKDKLTVDQIWQLRGPDGTWGELADRSKLGVDIGTPGSAATYKIGFPVFQYRGVLEEIIPTETEDATRAAYCKAGINTTWNQGYPGEHLTTDWLAAGDVTRFLGDRFEGKPVAGNC</sequence>
<name>A0ABP7VAS3_9ACTN</name>
<keyword evidence="1" id="KW-0732">Signal</keyword>
<gene>
    <name evidence="2" type="ORF">GCM10022214_15840</name>
</gene>
<keyword evidence="3" id="KW-1185">Reference proteome</keyword>
<dbReference type="Proteomes" id="UP001500683">
    <property type="component" value="Unassembled WGS sequence"/>
</dbReference>
<dbReference type="PANTHER" id="PTHR34853:SF1">
    <property type="entry name" value="LIPASE 5"/>
    <property type="match status" value="1"/>
</dbReference>